<dbReference type="Proteomes" id="UP001165492">
    <property type="component" value="Unassembled WGS sequence"/>
</dbReference>
<dbReference type="InterPro" id="IPR014030">
    <property type="entry name" value="Ketoacyl_synth_N"/>
</dbReference>
<keyword evidence="6" id="KW-1185">Reference proteome</keyword>
<evidence type="ECO:0000313" key="6">
    <source>
        <dbReference type="Proteomes" id="UP001165492"/>
    </source>
</evidence>
<feature type="domain" description="Ketosynthase family 3 (KS3)" evidence="4">
    <location>
        <begin position="4"/>
        <end position="410"/>
    </location>
</feature>
<dbReference type="Gene3D" id="3.40.47.10">
    <property type="match status" value="1"/>
</dbReference>
<comment type="caution">
    <text evidence="5">The sequence shown here is derived from an EMBL/GenBank/DDBJ whole genome shotgun (WGS) entry which is preliminary data.</text>
</comment>
<dbReference type="InterPro" id="IPR016039">
    <property type="entry name" value="Thiolase-like"/>
</dbReference>
<evidence type="ECO:0000256" key="1">
    <source>
        <dbReference type="ARBA" id="ARBA00008467"/>
    </source>
</evidence>
<dbReference type="PANTHER" id="PTHR11712">
    <property type="entry name" value="POLYKETIDE SYNTHASE-RELATED"/>
    <property type="match status" value="1"/>
</dbReference>
<gene>
    <name evidence="5" type="ORF">LMF89_24300</name>
</gene>
<dbReference type="Pfam" id="PF00109">
    <property type="entry name" value="ketoacyl-synt"/>
    <property type="match status" value="1"/>
</dbReference>
<protein>
    <submittedName>
        <fullName evidence="5">Beta-ketoacyl-[acyl-carrier-protein] synthase family protein</fullName>
    </submittedName>
</protein>
<dbReference type="CDD" id="cd00834">
    <property type="entry name" value="KAS_I_II"/>
    <property type="match status" value="1"/>
</dbReference>
<dbReference type="InterPro" id="IPR000794">
    <property type="entry name" value="Beta-ketoacyl_synthase"/>
</dbReference>
<evidence type="ECO:0000259" key="4">
    <source>
        <dbReference type="PROSITE" id="PS52004"/>
    </source>
</evidence>
<evidence type="ECO:0000313" key="5">
    <source>
        <dbReference type="EMBL" id="MCC5468461.1"/>
    </source>
</evidence>
<sequence>MAKEGPVVVTGIGMVTPLGCDYNKVWNSLIEGENGISLLKGSYEEFGKYNIYLAGIASDFSFDELRNLDKHHKAKLKNLNLATKMLVYSGLKALEDANLQPAEDTIKYNIGAIVACGASLSEQYEGIPVEERNPKWFLESYPNLILSYLSMVASLKGYGNTIVSACNGGNQAIGEGFKRIQRGEEKIILVGGVDNKLSSLHASGFSRLGMTTPNNDVNRALRPFDQSRNGFVIGQGACVLVLESLEHAKKRGVDIKGRIVGYGCALDGISITDSSREGKIRAMKMALKDAELSSDEIGYINAHGTSTKSNDSEESIAIKETFGKRAYSIPINSTKSMLGHTFSACGAIEAFVCLRSLADQKVHINRNFEKGDSICNLDYVKDSAREAKMDYCISNTSGLGGYNSSIIFAKV</sequence>
<accession>A0ABS8I0K9</accession>
<dbReference type="PANTHER" id="PTHR11712:SF336">
    <property type="entry name" value="3-OXOACYL-[ACYL-CARRIER-PROTEIN] SYNTHASE, MITOCHONDRIAL"/>
    <property type="match status" value="1"/>
</dbReference>
<keyword evidence="2 3" id="KW-0808">Transferase</keyword>
<dbReference type="EMBL" id="JAJHJB010000068">
    <property type="protein sequence ID" value="MCC5468461.1"/>
    <property type="molecule type" value="Genomic_DNA"/>
</dbReference>
<comment type="similarity">
    <text evidence="1 3">Belongs to the thiolase-like superfamily. Beta-ketoacyl-ACP synthases family.</text>
</comment>
<evidence type="ECO:0000256" key="2">
    <source>
        <dbReference type="ARBA" id="ARBA00022679"/>
    </source>
</evidence>
<dbReference type="RefSeq" id="WP_255711617.1">
    <property type="nucleotide sequence ID" value="NZ_JAJHJB010000068.1"/>
</dbReference>
<dbReference type="InterPro" id="IPR020841">
    <property type="entry name" value="PKS_Beta-ketoAc_synthase_dom"/>
</dbReference>
<dbReference type="SUPFAM" id="SSF53901">
    <property type="entry name" value="Thiolase-like"/>
    <property type="match status" value="2"/>
</dbReference>
<dbReference type="SMART" id="SM00825">
    <property type="entry name" value="PKS_KS"/>
    <property type="match status" value="1"/>
</dbReference>
<dbReference type="PROSITE" id="PS52004">
    <property type="entry name" value="KS3_2"/>
    <property type="match status" value="1"/>
</dbReference>
<organism evidence="5 6">
    <name type="scientific">Pelosinus baikalensis</name>
    <dbReference type="NCBI Taxonomy" id="2892015"/>
    <lineage>
        <taxon>Bacteria</taxon>
        <taxon>Bacillati</taxon>
        <taxon>Bacillota</taxon>
        <taxon>Negativicutes</taxon>
        <taxon>Selenomonadales</taxon>
        <taxon>Sporomusaceae</taxon>
        <taxon>Pelosinus</taxon>
    </lineage>
</organism>
<name>A0ABS8I0K9_9FIRM</name>
<reference evidence="5" key="1">
    <citation type="submission" date="2021-11" db="EMBL/GenBank/DDBJ databases">
        <title>Description of a new species Pelosinus isolated from the bottom sediments of Lake Baikal.</title>
        <authorList>
            <person name="Zakharyuk A."/>
        </authorList>
    </citation>
    <scope>NUCLEOTIDE SEQUENCE</scope>
    <source>
        <strain evidence="5">Bkl1</strain>
    </source>
</reference>
<dbReference type="Pfam" id="PF02801">
    <property type="entry name" value="Ketoacyl-synt_C"/>
    <property type="match status" value="1"/>
</dbReference>
<evidence type="ECO:0000256" key="3">
    <source>
        <dbReference type="RuleBase" id="RU003694"/>
    </source>
</evidence>
<dbReference type="InterPro" id="IPR014031">
    <property type="entry name" value="Ketoacyl_synth_C"/>
</dbReference>
<proteinExistence type="inferred from homology"/>